<dbReference type="Gene3D" id="3.30.559.30">
    <property type="entry name" value="Nonribosomal peptide synthetase, condensation domain"/>
    <property type="match status" value="1"/>
</dbReference>
<protein>
    <submittedName>
        <fullName evidence="1">Alcohol acetyltransferase</fullName>
    </submittedName>
</protein>
<dbReference type="PANTHER" id="PTHR28037:SF1">
    <property type="entry name" value="ALCOHOL O-ACETYLTRANSFERASE 1-RELATED"/>
    <property type="match status" value="1"/>
</dbReference>
<gene>
    <name evidence="1" type="ORF">SAMN05216233_10837</name>
</gene>
<sequence>MSLLDTPVQSREKMKRQDADKSWYRLDNAGKLFPSITSTRISTVFRVSATLVAPVDKSLLQDALDAVIPRFPYFQVTLKRGLFWYYFERSHEQPRVEEEIFYPCMFLMYKKRGVFPFRVLYFNRRISLEISHSVTDGTGALEFLKSLVAEYARIAGVSFARDDTICHAGDEPDPEEFEDSFRAYYQKNIPQPHQVSRAYLFPFELLPKGEYSIVTGIMKTEEILEVSKRHGATVTHYFTALYFDAVQQYLKVSGEKNPSPVVLNVPVNLRRLFPSRTMRNFFVSITPSLDFRLGHFSFEEILAQVKHAMGMMATTQYLRQLICRNVKPEMPLMVRLMPLYVKKLVTRLIFREFGEKNNTSSISNLGNIILPDGLAPFVERFEFYPPPGKQNVVKIGIVSYAGKVYVTFGSLTEDKIIERYFFRKIRKMGIRVKIETNALV</sequence>
<dbReference type="Proteomes" id="UP000198870">
    <property type="component" value="Unassembled WGS sequence"/>
</dbReference>
<dbReference type="EMBL" id="FMUX01000008">
    <property type="protein sequence ID" value="SCY37894.1"/>
    <property type="molecule type" value="Genomic_DNA"/>
</dbReference>
<dbReference type="InterPro" id="IPR023213">
    <property type="entry name" value="CAT-like_dom_sf"/>
</dbReference>
<reference evidence="1 2" key="1">
    <citation type="submission" date="2016-10" db="EMBL/GenBank/DDBJ databases">
        <authorList>
            <person name="de Groot N.N."/>
        </authorList>
    </citation>
    <scope>NUCLEOTIDE SEQUENCE [LARGE SCALE GENOMIC DNA]</scope>
    <source>
        <strain evidence="1 2">AA1</strain>
    </source>
</reference>
<dbReference type="InterPro" id="IPR052058">
    <property type="entry name" value="Alcohol_O-acetyltransferase"/>
</dbReference>
<dbReference type="AlphaFoldDB" id="A0A1G5FFI8"/>
<keyword evidence="2" id="KW-1185">Reference proteome</keyword>
<keyword evidence="1" id="KW-0808">Transferase</keyword>
<evidence type="ECO:0000313" key="2">
    <source>
        <dbReference type="Proteomes" id="UP000198870"/>
    </source>
</evidence>
<dbReference type="Gene3D" id="3.30.559.10">
    <property type="entry name" value="Chloramphenicol acetyltransferase-like domain"/>
    <property type="match status" value="1"/>
</dbReference>
<dbReference type="GO" id="GO:0016740">
    <property type="term" value="F:transferase activity"/>
    <property type="evidence" value="ECO:0007669"/>
    <property type="project" value="UniProtKB-KW"/>
</dbReference>
<accession>A0A1G5FFI8</accession>
<dbReference type="STRING" id="419481.SAMN05216233_10837"/>
<proteinExistence type="predicted"/>
<organism evidence="1 2">
    <name type="scientific">Desulfoluna spongiiphila</name>
    <dbReference type="NCBI Taxonomy" id="419481"/>
    <lineage>
        <taxon>Bacteria</taxon>
        <taxon>Pseudomonadati</taxon>
        <taxon>Thermodesulfobacteriota</taxon>
        <taxon>Desulfobacteria</taxon>
        <taxon>Desulfobacterales</taxon>
        <taxon>Desulfolunaceae</taxon>
        <taxon>Desulfoluna</taxon>
    </lineage>
</organism>
<dbReference type="PANTHER" id="PTHR28037">
    <property type="entry name" value="ALCOHOL O-ACETYLTRANSFERASE 1-RELATED"/>
    <property type="match status" value="1"/>
</dbReference>
<name>A0A1G5FFI8_9BACT</name>
<evidence type="ECO:0000313" key="1">
    <source>
        <dbReference type="EMBL" id="SCY37894.1"/>
    </source>
</evidence>